<evidence type="ECO:0000313" key="2">
    <source>
        <dbReference type="Proteomes" id="UP000766570"/>
    </source>
</evidence>
<keyword evidence="2" id="KW-1185">Reference proteome</keyword>
<accession>A0ABS4WF96</accession>
<protein>
    <recommendedName>
        <fullName evidence="3">Transposase</fullName>
    </recommendedName>
</protein>
<proteinExistence type="predicted"/>
<dbReference type="RefSeq" id="WP_209907778.1">
    <property type="nucleotide sequence ID" value="NZ_BAAAMI010000017.1"/>
</dbReference>
<name>A0ABS4WF96_9MICC</name>
<dbReference type="EMBL" id="JAGIOE010000001">
    <property type="protein sequence ID" value="MBP2374711.1"/>
    <property type="molecule type" value="Genomic_DNA"/>
</dbReference>
<comment type="caution">
    <text evidence="1">The sequence shown here is derived from an EMBL/GenBank/DDBJ whole genome shotgun (WGS) entry which is preliminary data.</text>
</comment>
<evidence type="ECO:0008006" key="3">
    <source>
        <dbReference type="Google" id="ProtNLM"/>
    </source>
</evidence>
<dbReference type="Proteomes" id="UP000766570">
    <property type="component" value="Unassembled WGS sequence"/>
</dbReference>
<gene>
    <name evidence="1" type="ORF">JOF46_002623</name>
</gene>
<sequence>MTVSGVGIHVPMPPGLARLFTLTDTAATKLVTQGFTTTILDRLAAGTDATGRRLPASAHVAAVRLDLKPVHRKGMYVPSRVDRMIQANVVSVLRTLAVRDTALQHLTGTGELAASHPRVRAGIAKNLGRQVARHLKHHPDAEIASLRLPMLQDVPVLQARLVLGAVDKQFAAMEPDPSGTFLVLVLRLPTRARPTARGHWEATEIVLPIPKHLRGRPITRWHLPTITLHPTKPGTARFHLSYTEPNLPPRDPETPITSVVGIDWSPTALGVMSRVTAAPEGELVSAFEGHRYDDRGLGTNLARLQNEGNILTGKIARTGHLADGLPGDSPVRAKLEA</sequence>
<evidence type="ECO:0000313" key="1">
    <source>
        <dbReference type="EMBL" id="MBP2374711.1"/>
    </source>
</evidence>
<organism evidence="1 2">
    <name type="scientific">Paeniglutamicibacter psychrophenolicus</name>
    <dbReference type="NCBI Taxonomy" id="257454"/>
    <lineage>
        <taxon>Bacteria</taxon>
        <taxon>Bacillati</taxon>
        <taxon>Actinomycetota</taxon>
        <taxon>Actinomycetes</taxon>
        <taxon>Micrococcales</taxon>
        <taxon>Micrococcaceae</taxon>
        <taxon>Paeniglutamicibacter</taxon>
    </lineage>
</organism>
<reference evidence="1 2" key="1">
    <citation type="submission" date="2021-03" db="EMBL/GenBank/DDBJ databases">
        <title>Sequencing the genomes of 1000 actinobacteria strains.</title>
        <authorList>
            <person name="Klenk H.-P."/>
        </authorList>
    </citation>
    <scope>NUCLEOTIDE SEQUENCE [LARGE SCALE GENOMIC DNA]</scope>
    <source>
        <strain evidence="1 2">DSM 15454</strain>
    </source>
</reference>